<dbReference type="InterPro" id="IPR012337">
    <property type="entry name" value="RNaseH-like_sf"/>
</dbReference>
<evidence type="ECO:0000256" key="1">
    <source>
        <dbReference type="SAM" id="Coils"/>
    </source>
</evidence>
<accession>A0A9W4X7T7</accession>
<feature type="non-terminal residue" evidence="2">
    <location>
        <position position="1"/>
    </location>
</feature>
<reference evidence="2" key="1">
    <citation type="submission" date="2022-08" db="EMBL/GenBank/DDBJ databases">
        <authorList>
            <person name="Kallberg Y."/>
            <person name="Tangrot J."/>
            <person name="Rosling A."/>
        </authorList>
    </citation>
    <scope>NUCLEOTIDE SEQUENCE</scope>
    <source>
        <strain evidence="2">Wild A</strain>
    </source>
</reference>
<sequence>NYFSSDSRGTPLFTIILARILFATLKNTSKFGFEDICVFLLQRYYIEKKAYICVRTWNYFDWNNTLKAVHEVGIHTASDDLTPKYYHHKVACEERLPLSKIYSSQRTGEISNAKYDNVVVFMIFVCKDQTNLLKAFALYWKLLALDIQIGFNDSQYVWSFIVKKTKKLGSPYYLREYNLDNKVDLPIYRMNKYYERALKETIATTAEQIRETKFTKKRLALLKDKKEKLEKEMSIAEASGEKNISESMMRNVFQKDIEGKVLGGDSKNIYEAFHLRVKTVKQEQSSVFRKIGKHIIEESTRVNNTHTLHRIVENVLKETVRDILQTDLNEIIKTAANAKQLIKKDSAPEPYLYEISKS</sequence>
<dbReference type="Gene3D" id="3.30.420.10">
    <property type="entry name" value="Ribonuclease H-like superfamily/Ribonuclease H"/>
    <property type="match status" value="1"/>
</dbReference>
<evidence type="ECO:0000313" key="2">
    <source>
        <dbReference type="EMBL" id="CAI2192768.1"/>
    </source>
</evidence>
<protein>
    <submittedName>
        <fullName evidence="2">9432_t:CDS:1</fullName>
    </submittedName>
</protein>
<gene>
    <name evidence="2" type="ORF">FWILDA_LOCUS15742</name>
</gene>
<dbReference type="SUPFAM" id="SSF53098">
    <property type="entry name" value="Ribonuclease H-like"/>
    <property type="match status" value="1"/>
</dbReference>
<dbReference type="Proteomes" id="UP001153678">
    <property type="component" value="Unassembled WGS sequence"/>
</dbReference>
<proteinExistence type="predicted"/>
<feature type="coiled-coil region" evidence="1">
    <location>
        <begin position="212"/>
        <end position="239"/>
    </location>
</feature>
<evidence type="ECO:0000313" key="3">
    <source>
        <dbReference type="Proteomes" id="UP001153678"/>
    </source>
</evidence>
<keyword evidence="3" id="KW-1185">Reference proteome</keyword>
<dbReference type="EMBL" id="CAMKVN010008699">
    <property type="protein sequence ID" value="CAI2192768.1"/>
    <property type="molecule type" value="Genomic_DNA"/>
</dbReference>
<keyword evidence="1" id="KW-0175">Coiled coil</keyword>
<dbReference type="AlphaFoldDB" id="A0A9W4X7T7"/>
<dbReference type="GO" id="GO:0003676">
    <property type="term" value="F:nucleic acid binding"/>
    <property type="evidence" value="ECO:0007669"/>
    <property type="project" value="InterPro"/>
</dbReference>
<dbReference type="InterPro" id="IPR036397">
    <property type="entry name" value="RNaseH_sf"/>
</dbReference>
<comment type="caution">
    <text evidence="2">The sequence shown here is derived from an EMBL/GenBank/DDBJ whole genome shotgun (WGS) entry which is preliminary data.</text>
</comment>
<name>A0A9W4X7T7_9GLOM</name>
<organism evidence="2 3">
    <name type="scientific">Funneliformis geosporum</name>
    <dbReference type="NCBI Taxonomy" id="1117311"/>
    <lineage>
        <taxon>Eukaryota</taxon>
        <taxon>Fungi</taxon>
        <taxon>Fungi incertae sedis</taxon>
        <taxon>Mucoromycota</taxon>
        <taxon>Glomeromycotina</taxon>
        <taxon>Glomeromycetes</taxon>
        <taxon>Glomerales</taxon>
        <taxon>Glomeraceae</taxon>
        <taxon>Funneliformis</taxon>
    </lineage>
</organism>
<feature type="non-terminal residue" evidence="2">
    <location>
        <position position="358"/>
    </location>
</feature>